<dbReference type="VEuPathDB" id="FungiDB:SeMB42_g01045"/>
<keyword evidence="5" id="KW-1185">Reference proteome</keyword>
<evidence type="ECO:0000256" key="2">
    <source>
        <dbReference type="SAM" id="SignalP"/>
    </source>
</evidence>
<comment type="caution">
    <text evidence="4">The sequence shown here is derived from an EMBL/GenBank/DDBJ whole genome shotgun (WGS) entry which is preliminary data.</text>
</comment>
<evidence type="ECO:0000313" key="5">
    <source>
        <dbReference type="Proteomes" id="UP000317494"/>
    </source>
</evidence>
<dbReference type="VEuPathDB" id="FungiDB:SeMB42_g01044"/>
<accession>A0A507DNA1</accession>
<sequence>MAKFTNINTLVCLAAVIILFTSARAAPAWDDNATMKARRAMQIQASATARERHHAKGLKLPTHIRTHQDLARLVSGRISKIIFPKSSPYTMGELVSEPNESMLGIQTGFTRAYHFLVFEKLKTLFHQIQVTMIKHQDFELLRPALDMVALKLREHHHLEWQYRNHIQQFCPREHRPDLWRVLVLPDYDWERLRNNLPPLVRNDPDIAALTRDMWKRVTGAIVHRQRAIRGPFPVKLPSQEMMKSFIDANIEEIVLHSIPATTPFKEHLWKQPDEAMPKLQMMFTSVYHRLVYEKLKTLFQKIKNNMDVPKTRGIYEPALAEVERVIRKHHSLEGQYREVCERMFGDTINWPELEPLECGGAGLECTYVLESTAEAQTPTSHDEPISDNPPGFSVGPSTSQPGPCLLDAVTHGGGVDDQPPSVGVHDDQMQPGFPGISDTTVDATPDPSLRFRYSLDDRVRLSHGGVGNELRRPPCDHVGFVGGSSTALERSTDSVRRKSDSSLHGHETVDSDRSPRRVKVFGVFLG</sequence>
<protein>
    <submittedName>
        <fullName evidence="4">Uncharacterized protein</fullName>
    </submittedName>
</protein>
<keyword evidence="2" id="KW-0732">Signal</keyword>
<evidence type="ECO:0000313" key="3">
    <source>
        <dbReference type="EMBL" id="TPX52995.1"/>
    </source>
</evidence>
<feature type="region of interest" description="Disordered" evidence="1">
    <location>
        <begin position="374"/>
        <end position="400"/>
    </location>
</feature>
<organism evidence="4 5">
    <name type="scientific">Synchytrium endobioticum</name>
    <dbReference type="NCBI Taxonomy" id="286115"/>
    <lineage>
        <taxon>Eukaryota</taxon>
        <taxon>Fungi</taxon>
        <taxon>Fungi incertae sedis</taxon>
        <taxon>Chytridiomycota</taxon>
        <taxon>Chytridiomycota incertae sedis</taxon>
        <taxon>Chytridiomycetes</taxon>
        <taxon>Synchytriales</taxon>
        <taxon>Synchytriaceae</taxon>
        <taxon>Synchytrium</taxon>
    </lineage>
</organism>
<reference evidence="4 5" key="1">
    <citation type="journal article" date="2019" name="Sci. Rep.">
        <title>Comparative genomics of chytrid fungi reveal insights into the obligate biotrophic and pathogenic lifestyle of Synchytrium endobioticum.</title>
        <authorList>
            <person name="van de Vossenberg B.T.L.H."/>
            <person name="Warris S."/>
            <person name="Nguyen H.D.T."/>
            <person name="van Gent-Pelzer M.P.E."/>
            <person name="Joly D.L."/>
            <person name="van de Geest H.C."/>
            <person name="Bonants P.J.M."/>
            <person name="Smith D.S."/>
            <person name="Levesque C.A."/>
            <person name="van der Lee T.A.J."/>
        </authorList>
    </citation>
    <scope>NUCLEOTIDE SEQUENCE [LARGE SCALE GENOMIC DNA]</scope>
    <source>
        <strain evidence="4 5">MB42</strain>
    </source>
</reference>
<dbReference type="AlphaFoldDB" id="A0A507DNA1"/>
<dbReference type="EMBL" id="QEAN01000024">
    <property type="protein sequence ID" value="TPX52996.1"/>
    <property type="molecule type" value="Genomic_DNA"/>
</dbReference>
<feature type="compositionally biased region" description="Basic and acidic residues" evidence="1">
    <location>
        <begin position="490"/>
        <end position="512"/>
    </location>
</feature>
<feature type="region of interest" description="Disordered" evidence="1">
    <location>
        <begin position="483"/>
        <end position="512"/>
    </location>
</feature>
<dbReference type="Proteomes" id="UP000317494">
    <property type="component" value="Unassembled WGS sequence"/>
</dbReference>
<feature type="chain" id="PRO_5036131060" evidence="2">
    <location>
        <begin position="26"/>
        <end position="526"/>
    </location>
</feature>
<dbReference type="EMBL" id="QEAN01000024">
    <property type="protein sequence ID" value="TPX52995.1"/>
    <property type="molecule type" value="Genomic_DNA"/>
</dbReference>
<evidence type="ECO:0000313" key="4">
    <source>
        <dbReference type="EMBL" id="TPX52996.1"/>
    </source>
</evidence>
<evidence type="ECO:0000256" key="1">
    <source>
        <dbReference type="SAM" id="MobiDB-lite"/>
    </source>
</evidence>
<feature type="signal peptide" evidence="2">
    <location>
        <begin position="1"/>
        <end position="25"/>
    </location>
</feature>
<name>A0A507DNA1_9FUNG</name>
<proteinExistence type="predicted"/>
<gene>
    <name evidence="4" type="ORF">SeMB42_g01044</name>
    <name evidence="3" type="ORF">SeMB42_g01045</name>
</gene>